<dbReference type="Pfam" id="PF07893">
    <property type="entry name" value="DUF1668"/>
    <property type="match status" value="1"/>
</dbReference>
<keyword evidence="2" id="KW-1185">Reference proteome</keyword>
<evidence type="ECO:0000313" key="1">
    <source>
        <dbReference type="EMBL" id="KAF8769692.1"/>
    </source>
</evidence>
<organism evidence="1 2">
    <name type="scientific">Digitaria exilis</name>
    <dbReference type="NCBI Taxonomy" id="1010633"/>
    <lineage>
        <taxon>Eukaryota</taxon>
        <taxon>Viridiplantae</taxon>
        <taxon>Streptophyta</taxon>
        <taxon>Embryophyta</taxon>
        <taxon>Tracheophyta</taxon>
        <taxon>Spermatophyta</taxon>
        <taxon>Magnoliopsida</taxon>
        <taxon>Liliopsida</taxon>
        <taxon>Poales</taxon>
        <taxon>Poaceae</taxon>
        <taxon>PACMAD clade</taxon>
        <taxon>Panicoideae</taxon>
        <taxon>Panicodae</taxon>
        <taxon>Paniceae</taxon>
        <taxon>Anthephorinae</taxon>
        <taxon>Digitaria</taxon>
    </lineage>
</organism>
<name>A0A835FPN8_9POAL</name>
<dbReference type="Proteomes" id="UP000636709">
    <property type="component" value="Unassembled WGS sequence"/>
</dbReference>
<reference evidence="1" key="1">
    <citation type="submission" date="2020-07" db="EMBL/GenBank/DDBJ databases">
        <title>Genome sequence and genetic diversity analysis of an under-domesticated orphan crop, white fonio (Digitaria exilis).</title>
        <authorList>
            <person name="Bennetzen J.L."/>
            <person name="Chen S."/>
            <person name="Ma X."/>
            <person name="Wang X."/>
            <person name="Yssel A.E.J."/>
            <person name="Chaluvadi S.R."/>
            <person name="Johnson M."/>
            <person name="Gangashetty P."/>
            <person name="Hamidou F."/>
            <person name="Sanogo M.D."/>
            <person name="Zwaenepoel A."/>
            <person name="Wallace J."/>
            <person name="Van De Peer Y."/>
            <person name="Van Deynze A."/>
        </authorList>
    </citation>
    <scope>NUCLEOTIDE SEQUENCE</scope>
    <source>
        <tissue evidence="1">Leaves</tissue>
    </source>
</reference>
<dbReference type="AlphaFoldDB" id="A0A835FPN8"/>
<proteinExistence type="predicted"/>
<dbReference type="PANTHER" id="PTHR33085:SF69">
    <property type="entry name" value="OS07G0234700 PROTEIN"/>
    <property type="match status" value="1"/>
</dbReference>
<sequence>MDSDADDVNVVAAGGLESGDLRRLPKPPVLRIEDKWVNTFAVLGSNVIGMSPGLRNTYDSRSDGDTLTFDTKTGDLALLPDLPNGLRQNSTVLAISAGDDRLYVIEDGTVYYDDNEFGMGGLHCLKLQQDDDDDTVAHGYRKYEHRWSWCRASSYLYSSTWWFWSCDPKEIPLTPDGITAHAVHPAGRAFFVSVHCYHVKDHRGRGTFSYDTEHGYWTCHGDWELPFVGQAHYDQGLNAWVGLHVQRDEHRGFIPDGHICACEVPSLNGLAEPDWKLGTEKLFLEEPERHLDAKLVAIGGGGRFCLVEIMTMPGVDREECVGDGEKCVLRLTVFRVKYDDDGELTITDRRPARSFRMSKYKDCAQICSGYWQAFWA</sequence>
<dbReference type="SUPFAM" id="SSF51004">
    <property type="entry name" value="C-terminal (heme d1) domain of cytochrome cd1-nitrite reductase"/>
    <property type="match status" value="1"/>
</dbReference>
<dbReference type="PANTHER" id="PTHR33085">
    <property type="entry name" value="OS12G0113100 PROTEIN-RELATED"/>
    <property type="match status" value="1"/>
</dbReference>
<dbReference type="OrthoDB" id="685508at2759"/>
<dbReference type="InterPro" id="IPR011048">
    <property type="entry name" value="Haem_d1_sf"/>
</dbReference>
<comment type="caution">
    <text evidence="1">The sequence shown here is derived from an EMBL/GenBank/DDBJ whole genome shotgun (WGS) entry which is preliminary data.</text>
</comment>
<protein>
    <submittedName>
        <fullName evidence="1">Uncharacterized protein</fullName>
    </submittedName>
</protein>
<accession>A0A835FPN8</accession>
<evidence type="ECO:0000313" key="2">
    <source>
        <dbReference type="Proteomes" id="UP000636709"/>
    </source>
</evidence>
<gene>
    <name evidence="1" type="ORF">HU200_006298</name>
</gene>
<dbReference type="InterPro" id="IPR012871">
    <property type="entry name" value="DUF1668_ORYSA"/>
</dbReference>
<dbReference type="EMBL" id="JACEFO010000430">
    <property type="protein sequence ID" value="KAF8769692.1"/>
    <property type="molecule type" value="Genomic_DNA"/>
</dbReference>